<dbReference type="AlphaFoldDB" id="A0A8J8Q348"/>
<sequence>MSWSGAFAPARNNRGSRQPRFETTAVRDADGVSAYCKTSGLLEIANATRLLFHESVALRHPLVLLELKTAK</sequence>
<comment type="caution">
    <text evidence="2">The sequence shown here is derived from an EMBL/GenBank/DDBJ whole genome shotgun (WGS) entry which is preliminary data.</text>
</comment>
<keyword evidence="3" id="KW-1185">Reference proteome</keyword>
<evidence type="ECO:0000256" key="1">
    <source>
        <dbReference type="SAM" id="MobiDB-lite"/>
    </source>
</evidence>
<dbReference type="EMBL" id="PHNJ01000005">
    <property type="protein sequence ID" value="TYL38387.1"/>
    <property type="molecule type" value="Genomic_DNA"/>
</dbReference>
<feature type="region of interest" description="Disordered" evidence="1">
    <location>
        <begin position="1"/>
        <end position="23"/>
    </location>
</feature>
<dbReference type="Proteomes" id="UP000766904">
    <property type="component" value="Unassembled WGS sequence"/>
</dbReference>
<organism evidence="2 3">
    <name type="scientific">Natronococcus pandeyae</name>
    <dbReference type="NCBI Taxonomy" id="2055836"/>
    <lineage>
        <taxon>Archaea</taxon>
        <taxon>Methanobacteriati</taxon>
        <taxon>Methanobacteriota</taxon>
        <taxon>Stenosarchaea group</taxon>
        <taxon>Halobacteria</taxon>
        <taxon>Halobacteriales</taxon>
        <taxon>Natrialbaceae</taxon>
        <taxon>Natronococcus</taxon>
    </lineage>
</organism>
<accession>A0A8J8Q348</accession>
<name>A0A8J8Q348_9EURY</name>
<evidence type="ECO:0000313" key="2">
    <source>
        <dbReference type="EMBL" id="TYL38387.1"/>
    </source>
</evidence>
<proteinExistence type="predicted"/>
<evidence type="ECO:0000313" key="3">
    <source>
        <dbReference type="Proteomes" id="UP000766904"/>
    </source>
</evidence>
<reference evidence="2" key="1">
    <citation type="submission" date="2017-11" db="EMBL/GenBank/DDBJ databases">
        <authorList>
            <person name="Kajale S.C."/>
            <person name="Sharma A."/>
        </authorList>
    </citation>
    <scope>NUCLEOTIDE SEQUENCE</scope>
    <source>
        <strain evidence="2">LS1_42</strain>
    </source>
</reference>
<gene>
    <name evidence="2" type="ORF">CV102_11270</name>
</gene>
<protein>
    <submittedName>
        <fullName evidence="2">Uncharacterized protein</fullName>
    </submittedName>
</protein>